<organism evidence="1 2">
    <name type="scientific">Catenulispora acidiphila (strain DSM 44928 / JCM 14897 / NBRC 102108 / NRRL B-24433 / ID139908)</name>
    <dbReference type="NCBI Taxonomy" id="479433"/>
    <lineage>
        <taxon>Bacteria</taxon>
        <taxon>Bacillati</taxon>
        <taxon>Actinomycetota</taxon>
        <taxon>Actinomycetes</taxon>
        <taxon>Catenulisporales</taxon>
        <taxon>Catenulisporaceae</taxon>
        <taxon>Catenulispora</taxon>
    </lineage>
</organism>
<dbReference type="KEGG" id="cai:Caci_6857"/>
<evidence type="ECO:0000313" key="1">
    <source>
        <dbReference type="EMBL" id="ACU75697.1"/>
    </source>
</evidence>
<dbReference type="STRING" id="479433.Caci_6857"/>
<dbReference type="EMBL" id="CP001700">
    <property type="protein sequence ID" value="ACU75697.1"/>
    <property type="molecule type" value="Genomic_DNA"/>
</dbReference>
<reference evidence="1 2" key="1">
    <citation type="journal article" date="2009" name="Stand. Genomic Sci.">
        <title>Complete genome sequence of Catenulispora acidiphila type strain (ID 139908).</title>
        <authorList>
            <person name="Copeland A."/>
            <person name="Lapidus A."/>
            <person name="Glavina Del Rio T."/>
            <person name="Nolan M."/>
            <person name="Lucas S."/>
            <person name="Chen F."/>
            <person name="Tice H."/>
            <person name="Cheng J.F."/>
            <person name="Bruce D."/>
            <person name="Goodwin L."/>
            <person name="Pitluck S."/>
            <person name="Mikhailova N."/>
            <person name="Pati A."/>
            <person name="Ivanova N."/>
            <person name="Mavromatis K."/>
            <person name="Chen A."/>
            <person name="Palaniappan K."/>
            <person name="Chain P."/>
            <person name="Land M."/>
            <person name="Hauser L."/>
            <person name="Chang Y.J."/>
            <person name="Jeffries C.D."/>
            <person name="Chertkov O."/>
            <person name="Brettin T."/>
            <person name="Detter J.C."/>
            <person name="Han C."/>
            <person name="Ali Z."/>
            <person name="Tindall B.J."/>
            <person name="Goker M."/>
            <person name="Bristow J."/>
            <person name="Eisen J.A."/>
            <person name="Markowitz V."/>
            <person name="Hugenholtz P."/>
            <person name="Kyrpides N.C."/>
            <person name="Klenk H.P."/>
        </authorList>
    </citation>
    <scope>NUCLEOTIDE SEQUENCE [LARGE SCALE GENOMIC DNA]</scope>
    <source>
        <strain evidence="2">DSM 44928 / JCM 14897 / NBRC 102108 / NRRL B-24433 / ID139908</strain>
    </source>
</reference>
<dbReference type="InParanoid" id="C7Q1Z6"/>
<accession>C7Q1Z6</accession>
<gene>
    <name evidence="1" type="ordered locus">Caci_6857</name>
</gene>
<evidence type="ECO:0000313" key="2">
    <source>
        <dbReference type="Proteomes" id="UP000000851"/>
    </source>
</evidence>
<dbReference type="HOGENOM" id="CLU_1515249_0_0_11"/>
<protein>
    <submittedName>
        <fullName evidence="1">Uncharacterized protein</fullName>
    </submittedName>
</protein>
<dbReference type="AlphaFoldDB" id="C7Q1Z6"/>
<proteinExistence type="predicted"/>
<keyword evidence="2" id="KW-1185">Reference proteome</keyword>
<name>C7Q1Z6_CATAD</name>
<dbReference type="RefSeq" id="WP_015795425.1">
    <property type="nucleotide sequence ID" value="NC_013131.1"/>
</dbReference>
<dbReference type="Proteomes" id="UP000000851">
    <property type="component" value="Chromosome"/>
</dbReference>
<sequence length="177" mass="19464">MLLAALTEELLPVAWQRFDQDSFGRRSTEFRRLPHRAVLTVTANAVNGTNVHLFSGEIDVPWRVTADDPDPVVIAAAANAALDESRSLGAPLTDLLVAASWHREADEFGYGAAERRWVSPDGQRDAIQFSDDCERLNDWLISLPPTRLMPRRTQYVTSPYTPAAVLAAVALGDALLP</sequence>